<protein>
    <submittedName>
        <fullName evidence="1">Uncharacterized protein</fullName>
    </submittedName>
</protein>
<gene>
    <name evidence="1" type="ORF">SAMN04489857_0649</name>
</gene>
<proteinExistence type="predicted"/>
<dbReference type="AlphaFoldDB" id="A0A1H1L4I2"/>
<evidence type="ECO:0000313" key="2">
    <source>
        <dbReference type="Proteomes" id="UP000199480"/>
    </source>
</evidence>
<dbReference type="SUPFAM" id="SSF103084">
    <property type="entry name" value="Holliday junction resolvase RusA"/>
    <property type="match status" value="1"/>
</dbReference>
<reference evidence="2" key="1">
    <citation type="submission" date="2016-10" db="EMBL/GenBank/DDBJ databases">
        <authorList>
            <person name="Varghese N."/>
            <person name="Submissions S."/>
        </authorList>
    </citation>
    <scope>NUCLEOTIDE SEQUENCE [LARGE SCALE GENOMIC DNA]</scope>
    <source>
        <strain evidence="2">DSM 22620</strain>
    </source>
</reference>
<dbReference type="GO" id="GO:0006281">
    <property type="term" value="P:DNA repair"/>
    <property type="evidence" value="ECO:0007669"/>
    <property type="project" value="InterPro"/>
</dbReference>
<accession>A0A1H1L4I2</accession>
<evidence type="ECO:0000313" key="1">
    <source>
        <dbReference type="EMBL" id="SDR68809.1"/>
    </source>
</evidence>
<dbReference type="Proteomes" id="UP000199480">
    <property type="component" value="Chromosome I"/>
</dbReference>
<dbReference type="Gene3D" id="3.30.1330.70">
    <property type="entry name" value="Holliday junction resolvase RusA"/>
    <property type="match status" value="1"/>
</dbReference>
<name>A0A1H1L4I2_9ACTN</name>
<dbReference type="OrthoDB" id="2087700at2"/>
<dbReference type="InterPro" id="IPR036614">
    <property type="entry name" value="RusA-like_sf"/>
</dbReference>
<dbReference type="EMBL" id="LT629759">
    <property type="protein sequence ID" value="SDR68809.1"/>
    <property type="molecule type" value="Genomic_DNA"/>
</dbReference>
<sequence>MAANVLEFFVPSNRVDKRGRPTHMDGINDVVGAARANTYLSAKKKREDTEWVAKYARDAMLSCGWETPDELVTVTTVWYETSLLRDLDNVYGGVKYVLDALCTPARWSDKKRAYTRNPFGCGAIVDDSRRYVGELRFGAKVSKEHPGVLVRVKKMQPSVRSDVLAAEWVDEQLANGGCNE</sequence>
<dbReference type="GeneID" id="78500023"/>
<dbReference type="GO" id="GO:0006310">
    <property type="term" value="P:DNA recombination"/>
    <property type="evidence" value="ECO:0007669"/>
    <property type="project" value="InterPro"/>
</dbReference>
<organism evidence="1 2">
    <name type="scientific">Parafannyhessea umbonata</name>
    <dbReference type="NCBI Taxonomy" id="604330"/>
    <lineage>
        <taxon>Bacteria</taxon>
        <taxon>Bacillati</taxon>
        <taxon>Actinomycetota</taxon>
        <taxon>Coriobacteriia</taxon>
        <taxon>Coriobacteriales</taxon>
        <taxon>Atopobiaceae</taxon>
        <taxon>Parafannyhessea</taxon>
    </lineage>
</organism>
<dbReference type="RefSeq" id="WP_157692130.1">
    <property type="nucleotide sequence ID" value="NZ_LT629759.1"/>
</dbReference>
<dbReference type="GO" id="GO:0000287">
    <property type="term" value="F:magnesium ion binding"/>
    <property type="evidence" value="ECO:0007669"/>
    <property type="project" value="InterPro"/>
</dbReference>